<evidence type="ECO:0000313" key="1">
    <source>
        <dbReference type="EMBL" id="CUO57554.1"/>
    </source>
</evidence>
<dbReference type="AlphaFoldDB" id="A0A174G501"/>
<sequence length="31" mass="3583">MLKQINIENQTINLLSEEELSKKIEVVGKKL</sequence>
<protein>
    <submittedName>
        <fullName evidence="1">Uncharacterized protein</fullName>
    </submittedName>
</protein>
<name>A0A174G501_9FIRM</name>
<dbReference type="Proteomes" id="UP000095645">
    <property type="component" value="Unassembled WGS sequence"/>
</dbReference>
<accession>A0A174G501</accession>
<organism evidence="1 2">
    <name type="scientific">Blautia obeum</name>
    <dbReference type="NCBI Taxonomy" id="40520"/>
    <lineage>
        <taxon>Bacteria</taxon>
        <taxon>Bacillati</taxon>
        <taxon>Bacillota</taxon>
        <taxon>Clostridia</taxon>
        <taxon>Lachnospirales</taxon>
        <taxon>Lachnospiraceae</taxon>
        <taxon>Blautia</taxon>
    </lineage>
</organism>
<gene>
    <name evidence="1" type="ORF">ERS852476_03284</name>
</gene>
<reference evidence="1 2" key="1">
    <citation type="submission" date="2015-09" db="EMBL/GenBank/DDBJ databases">
        <authorList>
            <consortium name="Pathogen Informatics"/>
        </authorList>
    </citation>
    <scope>NUCLEOTIDE SEQUENCE [LARGE SCALE GENOMIC DNA]</scope>
    <source>
        <strain evidence="1 2">2789STDY5834861</strain>
    </source>
</reference>
<dbReference type="EMBL" id="CYZP01000040">
    <property type="protein sequence ID" value="CUO57554.1"/>
    <property type="molecule type" value="Genomic_DNA"/>
</dbReference>
<evidence type="ECO:0000313" key="2">
    <source>
        <dbReference type="Proteomes" id="UP000095645"/>
    </source>
</evidence>
<proteinExistence type="predicted"/>